<dbReference type="EMBL" id="JAKXMK010000009">
    <property type="protein sequence ID" value="MCH6166305.1"/>
    <property type="molecule type" value="Genomic_DNA"/>
</dbReference>
<reference evidence="1 2" key="1">
    <citation type="submission" date="2022-03" db="EMBL/GenBank/DDBJ databases">
        <title>Pseudonocardia alaer sp. nov., a novel actinomycete isolated from reed forest soil.</title>
        <authorList>
            <person name="Wang L."/>
        </authorList>
    </citation>
    <scope>NUCLEOTIDE SEQUENCE [LARGE SCALE GENOMIC DNA]</scope>
    <source>
        <strain evidence="1 2">Y-16303</strain>
    </source>
</reference>
<evidence type="ECO:0000313" key="2">
    <source>
        <dbReference type="Proteomes" id="UP001299970"/>
    </source>
</evidence>
<dbReference type="Proteomes" id="UP001299970">
    <property type="component" value="Unassembled WGS sequence"/>
</dbReference>
<evidence type="ECO:0000313" key="1">
    <source>
        <dbReference type="EMBL" id="MCH6166305.1"/>
    </source>
</evidence>
<gene>
    <name evidence="1" type="ORF">MMF94_11470</name>
</gene>
<proteinExistence type="predicted"/>
<dbReference type="Gene3D" id="3.40.190.10">
    <property type="entry name" value="Periplasmic binding protein-like II"/>
    <property type="match status" value="3"/>
</dbReference>
<keyword evidence="2" id="KW-1185">Reference proteome</keyword>
<organism evidence="1 2">
    <name type="scientific">Pseudonocardia alaniniphila</name>
    <dbReference type="NCBI Taxonomy" id="75291"/>
    <lineage>
        <taxon>Bacteria</taxon>
        <taxon>Bacillati</taxon>
        <taxon>Actinomycetota</taxon>
        <taxon>Actinomycetes</taxon>
        <taxon>Pseudonocardiales</taxon>
        <taxon>Pseudonocardiaceae</taxon>
        <taxon>Pseudonocardia</taxon>
    </lineage>
</organism>
<comment type="caution">
    <text evidence="1">The sequence shown here is derived from an EMBL/GenBank/DDBJ whole genome shotgun (WGS) entry which is preliminary data.</text>
</comment>
<accession>A0ABS9TCP1</accession>
<dbReference type="RefSeq" id="WP_241036339.1">
    <property type="nucleotide sequence ID" value="NZ_BAAAJF010000002.1"/>
</dbReference>
<dbReference type="SUPFAM" id="SSF53850">
    <property type="entry name" value="Periplasmic binding protein-like II"/>
    <property type="match status" value="1"/>
</dbReference>
<name>A0ABS9TCP1_9PSEU</name>
<evidence type="ECO:0008006" key="3">
    <source>
        <dbReference type="Google" id="ProtNLM"/>
    </source>
</evidence>
<protein>
    <recommendedName>
        <fullName evidence="3">Carbohydrate ABC transporter substrate-binding protein (CUT1 family)</fullName>
    </recommendedName>
</protein>
<sequence length="371" mass="39466">MTAVHAAFRGLTWDHPRGHDALAAAAGNLIAWDTQPLEGFESHPIDDLCARYDLVVLDHPHLGEAVATGCLTPLDELFTADELAAWSAASIGPTMRSYAFEGRQWALPLDAATQVSAARADLVGEPPATWDEVEWIARSAPVALSLAGPHAFLSFASIAVALGEEPASSPDHLLSTGTGLAVLGLMESIDAHAPTETRGLNPINLLELMSATDRLALCPLVYGYVTYAGRLAFGDAPAVTPGGRPGSTLGGTGIAISARCTPSPALLDHVRRLMSTEAQTRFIPSHAGQPSARAAWSDDGVNAAAGDFYRRTARTCETAWVRPRHSGYIEFQSDASAVVRATLAGDLDHRRGLDRLQHLYRASHSEREKIS</sequence>